<feature type="domain" description="COQ9 C-terminal" evidence="10">
    <location>
        <begin position="61"/>
        <end position="106"/>
    </location>
</feature>
<dbReference type="GO" id="GO:0008289">
    <property type="term" value="F:lipid binding"/>
    <property type="evidence" value="ECO:0007669"/>
    <property type="project" value="UniProtKB-UniRule"/>
</dbReference>
<keyword evidence="5" id="KW-0809">Transit peptide</keyword>
<feature type="region of interest" description="Disordered" evidence="9">
    <location>
        <begin position="184"/>
        <end position="254"/>
    </location>
</feature>
<evidence type="ECO:0000313" key="11">
    <source>
        <dbReference type="EMBL" id="KAG5177020.1"/>
    </source>
</evidence>
<evidence type="ECO:0000256" key="3">
    <source>
        <dbReference type="ARBA" id="ARBA00010766"/>
    </source>
</evidence>
<comment type="pathway">
    <text evidence="2 8">Cofactor biosynthesis; ubiquinone biosynthesis.</text>
</comment>
<dbReference type="EMBL" id="JAFCMP010000530">
    <property type="protein sequence ID" value="KAG5177020.1"/>
    <property type="molecule type" value="Genomic_DNA"/>
</dbReference>
<dbReference type="OrthoDB" id="619536at2759"/>
<reference evidence="11" key="1">
    <citation type="submission" date="2021-02" db="EMBL/GenBank/DDBJ databases">
        <title>First Annotated Genome of the Yellow-green Alga Tribonema minus.</title>
        <authorList>
            <person name="Mahan K.M."/>
        </authorList>
    </citation>
    <scope>NUCLEOTIDE SEQUENCE</scope>
    <source>
        <strain evidence="11">UTEX B ZZ1240</strain>
    </source>
</reference>
<evidence type="ECO:0000256" key="2">
    <source>
        <dbReference type="ARBA" id="ARBA00004749"/>
    </source>
</evidence>
<protein>
    <recommendedName>
        <fullName evidence="8">Ubiquinone biosynthesis protein</fullName>
    </recommendedName>
</protein>
<dbReference type="InterPro" id="IPR012762">
    <property type="entry name" value="Ubiq_biosynth_COQ9"/>
</dbReference>
<comment type="function">
    <text evidence="8">Membrane-associated protein that warps the membrane surface to access and bind aromatic isoprenes with high specificity, including ubiquinone (CoQ) isoprene intermediates and presents them directly to Coq7, therefore facilitating the Coq7-mediated hydroxylase step. Participates in the biosynthesis of coenzyme Q, also named ubiquinone, an essential lipid-soluble electron transporter for aerobic cellular respiration.</text>
</comment>
<evidence type="ECO:0000256" key="9">
    <source>
        <dbReference type="SAM" id="MobiDB-lite"/>
    </source>
</evidence>
<dbReference type="PANTHER" id="PTHR21427:SF19">
    <property type="entry name" value="UBIQUINONE BIOSYNTHESIS PROTEIN COQ9, MITOCHONDRIAL"/>
    <property type="match status" value="1"/>
</dbReference>
<dbReference type="PANTHER" id="PTHR21427">
    <property type="entry name" value="UBIQUINONE BIOSYNTHESIS PROTEIN COQ9, MITOCHONDRIAL"/>
    <property type="match status" value="1"/>
</dbReference>
<dbReference type="GO" id="GO:0006744">
    <property type="term" value="P:ubiquinone biosynthetic process"/>
    <property type="evidence" value="ECO:0007669"/>
    <property type="project" value="UniProtKB-UniRule"/>
</dbReference>
<dbReference type="Gene3D" id="1.10.357.10">
    <property type="entry name" value="Tetracycline Repressor, domain 2"/>
    <property type="match status" value="1"/>
</dbReference>
<evidence type="ECO:0000256" key="6">
    <source>
        <dbReference type="ARBA" id="ARBA00023121"/>
    </source>
</evidence>
<dbReference type="InterPro" id="IPR013718">
    <property type="entry name" value="COQ9_C"/>
</dbReference>
<accession>A0A835YNY7</accession>
<comment type="similarity">
    <text evidence="3 8">Belongs to the COQ9 family.</text>
</comment>
<comment type="subcellular location">
    <subcellularLocation>
        <location evidence="1 8">Mitochondrion</location>
    </subcellularLocation>
</comment>
<gene>
    <name evidence="11" type="ORF">JKP88DRAFT_282264</name>
</gene>
<keyword evidence="6 8" id="KW-0446">Lipid-binding</keyword>
<feature type="compositionally biased region" description="Low complexity" evidence="9">
    <location>
        <begin position="204"/>
        <end position="214"/>
    </location>
</feature>
<keyword evidence="4 8" id="KW-0831">Ubiquinone biosynthesis</keyword>
<comment type="caution">
    <text evidence="11">The sequence shown here is derived from an EMBL/GenBank/DDBJ whole genome shotgun (WGS) entry which is preliminary data.</text>
</comment>
<name>A0A835YNY7_9STRA</name>
<keyword evidence="12" id="KW-1185">Reference proteome</keyword>
<evidence type="ECO:0000259" key="10">
    <source>
        <dbReference type="Pfam" id="PF08511"/>
    </source>
</evidence>
<dbReference type="UniPathway" id="UPA00232"/>
<evidence type="ECO:0000256" key="8">
    <source>
        <dbReference type="RuleBase" id="RU366063"/>
    </source>
</evidence>
<dbReference type="Proteomes" id="UP000664859">
    <property type="component" value="Unassembled WGS sequence"/>
</dbReference>
<evidence type="ECO:0000256" key="7">
    <source>
        <dbReference type="ARBA" id="ARBA00023128"/>
    </source>
</evidence>
<evidence type="ECO:0000256" key="1">
    <source>
        <dbReference type="ARBA" id="ARBA00004173"/>
    </source>
</evidence>
<sequence length="254" mass="25258">MEARLRALAPYARAWPGAMAQGVAPENARHTAAALAALTDELARLSGGGDGGGGGDADGGGAAQLRRAVIGATYVSAELFMVTDTSEDHAETWKFLRRRVADLSALGTAPEAAQDVAVGVSTAAASLASAVASLAGPVLQQVPGASTVAPAASAAANAAKHLIAATLRWQPLTDSIVKPQPAAAAAARQDGVDGGSSAQQRGDAAAAATVFAGAPEEDPHPTASARDLADVERELGLHDDAPAQRDLRTGGGAH</sequence>
<evidence type="ECO:0000256" key="5">
    <source>
        <dbReference type="ARBA" id="ARBA00022946"/>
    </source>
</evidence>
<evidence type="ECO:0000256" key="4">
    <source>
        <dbReference type="ARBA" id="ARBA00022688"/>
    </source>
</evidence>
<evidence type="ECO:0000313" key="12">
    <source>
        <dbReference type="Proteomes" id="UP000664859"/>
    </source>
</evidence>
<proteinExistence type="inferred from homology"/>
<dbReference type="Pfam" id="PF08511">
    <property type="entry name" value="COQ9"/>
    <property type="match status" value="1"/>
</dbReference>
<dbReference type="GO" id="GO:0005743">
    <property type="term" value="C:mitochondrial inner membrane"/>
    <property type="evidence" value="ECO:0007669"/>
    <property type="project" value="TreeGrafter"/>
</dbReference>
<keyword evidence="7 8" id="KW-0496">Mitochondrion</keyword>
<organism evidence="11 12">
    <name type="scientific">Tribonema minus</name>
    <dbReference type="NCBI Taxonomy" id="303371"/>
    <lineage>
        <taxon>Eukaryota</taxon>
        <taxon>Sar</taxon>
        <taxon>Stramenopiles</taxon>
        <taxon>Ochrophyta</taxon>
        <taxon>PX clade</taxon>
        <taxon>Xanthophyceae</taxon>
        <taxon>Tribonematales</taxon>
        <taxon>Tribonemataceae</taxon>
        <taxon>Tribonema</taxon>
    </lineage>
</organism>
<dbReference type="AlphaFoldDB" id="A0A835YNY7"/>
<feature type="compositionally biased region" description="Basic and acidic residues" evidence="9">
    <location>
        <begin position="227"/>
        <end position="248"/>
    </location>
</feature>